<gene>
    <name evidence="2" type="ORF">C4H11_02780</name>
</gene>
<dbReference type="InterPro" id="IPR013320">
    <property type="entry name" value="ConA-like_dom_sf"/>
</dbReference>
<feature type="chain" id="PRO_5046568553" description="Concanavalin A-like lectin/glucanase superfamily protein" evidence="1">
    <location>
        <begin position="23"/>
        <end position="623"/>
    </location>
</feature>
<reference evidence="2 3" key="1">
    <citation type="submission" date="2018-02" db="EMBL/GenBank/DDBJ databases">
        <authorList>
            <person name="Holder M.E."/>
            <person name="Ajami N.J."/>
            <person name="Petrosino J.F."/>
        </authorList>
    </citation>
    <scope>NUCLEOTIDE SEQUENCE [LARGE SCALE GENOMIC DNA]</scope>
    <source>
        <strain evidence="2 3">ATCC 33285</strain>
    </source>
</reference>
<proteinExistence type="predicted"/>
<sequence>MKKTRKSSSLIMAAMAILSFSACEDWGQMDPPAGTDVYPKLEQVGNIDFEAPKKEGEAGFDPTSFNYYAYEGGDIAVVEQDEVHGQVLHLPNGYARTLNPLAKYKAQDGVSLTFWVKQALRIDKETEKEMEPDLSGALFSFQNSNGTQRMFLTANGWLKYEGADGKYEANNPEANKVAKNPLLLPAGEWHYMAVTVRSDGYSIYVDGKQRIDKTVLKSDFDFNKIVQFMAATSFLYIGNGSDTPTQEMWIDDIKIFRNRITDSECQIPNVGAEENAFEYIIGAPILTVGAENNSAAWWSAFSNYFRIPAEGQMKFKFTNHTNGANNWNNWNLCLCTDADRGGSGYAEYFVIRSDRFGWGSSYDAGTWTSEGYDDWGAFRTDMEGADVTVTIRRNKATVVVEAVAKAINGNVYKETFTSTCDDGAQVIRAFFVMDGSHIVFDTQETSAFTPQPVAKTAIGSEDCSTGWWKEFSDYFLIPSGQNLHLEFENHTNGTGNWNNWNLCLCNDADRGGSGYAEYFVIRSDLYGWGESYAEGTWSNEGYGDWDAFRVDMEGAKVALDILREESKVTTTAVATAQNGKIYKETFVTNCGDGNQSVRAFLIVDGSHLKMDSSNCYLFTPLLK</sequence>
<protein>
    <recommendedName>
        <fullName evidence="4">Concanavalin A-like lectin/glucanase superfamily protein</fullName>
    </recommendedName>
</protein>
<keyword evidence="1" id="KW-0732">Signal</keyword>
<dbReference type="SUPFAM" id="SSF49899">
    <property type="entry name" value="Concanavalin A-like lectins/glucanases"/>
    <property type="match status" value="1"/>
</dbReference>
<evidence type="ECO:0000256" key="1">
    <source>
        <dbReference type="SAM" id="SignalP"/>
    </source>
</evidence>
<dbReference type="RefSeq" id="WP_106040397.1">
    <property type="nucleotide sequence ID" value="NZ_CP027231.1"/>
</dbReference>
<dbReference type="Proteomes" id="UP000238304">
    <property type="component" value="Chromosome"/>
</dbReference>
<dbReference type="PROSITE" id="PS51257">
    <property type="entry name" value="PROKAR_LIPOPROTEIN"/>
    <property type="match status" value="1"/>
</dbReference>
<evidence type="ECO:0008006" key="4">
    <source>
        <dbReference type="Google" id="ProtNLM"/>
    </source>
</evidence>
<dbReference type="EMBL" id="CP027231">
    <property type="protein sequence ID" value="AVM52015.1"/>
    <property type="molecule type" value="Genomic_DNA"/>
</dbReference>
<keyword evidence="3" id="KW-1185">Reference proteome</keyword>
<accession>A0ABM6T604</accession>
<organism evidence="2 3">
    <name type="scientific">Bacteroides zoogleoformans</name>
    <dbReference type="NCBI Taxonomy" id="28119"/>
    <lineage>
        <taxon>Bacteria</taxon>
        <taxon>Pseudomonadati</taxon>
        <taxon>Bacteroidota</taxon>
        <taxon>Bacteroidia</taxon>
        <taxon>Bacteroidales</taxon>
        <taxon>Bacteroidaceae</taxon>
        <taxon>Bacteroides</taxon>
    </lineage>
</organism>
<name>A0ABM6T604_9BACE</name>
<evidence type="ECO:0000313" key="2">
    <source>
        <dbReference type="EMBL" id="AVM52015.1"/>
    </source>
</evidence>
<dbReference type="Pfam" id="PF13385">
    <property type="entry name" value="Laminin_G_3"/>
    <property type="match status" value="1"/>
</dbReference>
<dbReference type="Gene3D" id="2.60.120.200">
    <property type="match status" value="1"/>
</dbReference>
<feature type="signal peptide" evidence="1">
    <location>
        <begin position="1"/>
        <end position="22"/>
    </location>
</feature>
<evidence type="ECO:0000313" key="3">
    <source>
        <dbReference type="Proteomes" id="UP000238304"/>
    </source>
</evidence>